<dbReference type="AlphaFoldDB" id="M2XQU5"/>
<dbReference type="Pfam" id="PF08625">
    <property type="entry name" value="Utp13"/>
    <property type="match status" value="1"/>
</dbReference>
<dbReference type="Proteomes" id="UP000030680">
    <property type="component" value="Unassembled WGS sequence"/>
</dbReference>
<keyword evidence="3" id="KW-1185">Reference proteome</keyword>
<reference evidence="3" key="1">
    <citation type="journal article" date="2013" name="Science">
        <title>Gene transfer from bacteria and archaea facilitated evolution of an extremophilic eukaryote.</title>
        <authorList>
            <person name="Schonknecht G."/>
            <person name="Chen W.H."/>
            <person name="Ternes C.M."/>
            <person name="Barbier G.G."/>
            <person name="Shrestha R.P."/>
            <person name="Stanke M."/>
            <person name="Brautigam A."/>
            <person name="Baker B.J."/>
            <person name="Banfield J.F."/>
            <person name="Garavito R.M."/>
            <person name="Carr K."/>
            <person name="Wilkerson C."/>
            <person name="Rensing S.A."/>
            <person name="Gagneul D."/>
            <person name="Dickenson N.E."/>
            <person name="Oesterhelt C."/>
            <person name="Lercher M.J."/>
            <person name="Weber A.P."/>
        </authorList>
    </citation>
    <scope>NUCLEOTIDE SEQUENCE [LARGE SCALE GENOMIC DNA]</scope>
    <source>
        <strain evidence="3">074W</strain>
    </source>
</reference>
<dbReference type="OrthoDB" id="5414888at2759"/>
<dbReference type="EMBL" id="KB454485">
    <property type="protein sequence ID" value="EME32612.1"/>
    <property type="molecule type" value="Genomic_DNA"/>
</dbReference>
<evidence type="ECO:0000313" key="2">
    <source>
        <dbReference type="EMBL" id="EME32612.1"/>
    </source>
</evidence>
<dbReference type="InterPro" id="IPR013934">
    <property type="entry name" value="Utp13_C"/>
</dbReference>
<feature type="domain" description="U3 small nucleolar RNA-associated protein 13 C-terminal" evidence="1">
    <location>
        <begin position="14"/>
        <end position="105"/>
    </location>
</feature>
<dbReference type="GO" id="GO:0006364">
    <property type="term" value="P:rRNA processing"/>
    <property type="evidence" value="ECO:0007669"/>
    <property type="project" value="InterPro"/>
</dbReference>
<proteinExistence type="predicted"/>
<dbReference type="GO" id="GO:0032040">
    <property type="term" value="C:small-subunit processome"/>
    <property type="evidence" value="ECO:0007669"/>
    <property type="project" value="InterPro"/>
</dbReference>
<dbReference type="RefSeq" id="XP_005709132.1">
    <property type="nucleotide sequence ID" value="XM_005709075.1"/>
</dbReference>
<dbReference type="KEGG" id="gsl:Gasu_03800"/>
<gene>
    <name evidence="2" type="ORF">Gasu_03800</name>
</gene>
<organism evidence="2 3">
    <name type="scientific">Galdieria sulphuraria</name>
    <name type="common">Red alga</name>
    <dbReference type="NCBI Taxonomy" id="130081"/>
    <lineage>
        <taxon>Eukaryota</taxon>
        <taxon>Rhodophyta</taxon>
        <taxon>Bangiophyceae</taxon>
        <taxon>Galdieriales</taxon>
        <taxon>Galdieriaceae</taxon>
        <taxon>Galdieria</taxon>
    </lineage>
</organism>
<name>M2XQU5_GALSU</name>
<dbReference type="eggNOG" id="KOG0319">
    <property type="taxonomic scope" value="Eukaryota"/>
</dbReference>
<dbReference type="Gramene" id="EME32612">
    <property type="protein sequence ID" value="EME32612"/>
    <property type="gene ID" value="Gasu_03800"/>
</dbReference>
<evidence type="ECO:0000259" key="1">
    <source>
        <dbReference type="Pfam" id="PF08625"/>
    </source>
</evidence>
<protein>
    <recommendedName>
        <fullName evidence="1">U3 small nucleolar RNA-associated protein 13 C-terminal domain-containing protein</fullName>
    </recommendedName>
</protein>
<evidence type="ECO:0000313" key="3">
    <source>
        <dbReference type="Proteomes" id="UP000030680"/>
    </source>
</evidence>
<accession>M2XQU5</accession>
<dbReference type="GeneID" id="17091176"/>
<dbReference type="STRING" id="130081.M2XQU5"/>
<sequence length="207" mass="24064">MIWSISTETDHLDDMLTPFLKSLNPSQIYRLLCYCRDWNTNVNQFLLAQHVLNCLLTSHSFHNISSIPGTKEVLQAILAYSERHYQRLSKWSSRSFMLDCILESMGGVSRFAIASHKPDNGSFHLSSYYFQLNFLIRLSGLFRMNSSQPCSSHQVLLERILVINQKINQVLVQVDKDLETWNEYGSDIVQVNQVLRRYMRKLNIAQS</sequence>